<feature type="compositionally biased region" description="Basic and acidic residues" evidence="1">
    <location>
        <begin position="17"/>
        <end position="45"/>
    </location>
</feature>
<proteinExistence type="predicted"/>
<evidence type="ECO:0000313" key="3">
    <source>
        <dbReference type="Proteomes" id="UP000199527"/>
    </source>
</evidence>
<accession>A0A1G8MGR6</accession>
<protein>
    <submittedName>
        <fullName evidence="2">Uncharacterized protein</fullName>
    </submittedName>
</protein>
<reference evidence="3" key="1">
    <citation type="submission" date="2016-10" db="EMBL/GenBank/DDBJ databases">
        <authorList>
            <person name="Varghese N."/>
            <person name="Submissions S."/>
        </authorList>
    </citation>
    <scope>NUCLEOTIDE SEQUENCE [LARGE SCALE GENOMIC DNA]</scope>
    <source>
        <strain evidence="3">DSM 23317</strain>
    </source>
</reference>
<dbReference type="RefSeq" id="WP_176819174.1">
    <property type="nucleotide sequence ID" value="NZ_FNEM01000002.1"/>
</dbReference>
<keyword evidence="3" id="KW-1185">Reference proteome</keyword>
<dbReference type="Proteomes" id="UP000199527">
    <property type="component" value="Unassembled WGS sequence"/>
</dbReference>
<name>A0A1G8MGR6_9GAMM</name>
<organism evidence="2 3">
    <name type="scientific">Ferrimonas sediminum</name>
    <dbReference type="NCBI Taxonomy" id="718193"/>
    <lineage>
        <taxon>Bacteria</taxon>
        <taxon>Pseudomonadati</taxon>
        <taxon>Pseudomonadota</taxon>
        <taxon>Gammaproteobacteria</taxon>
        <taxon>Alteromonadales</taxon>
        <taxon>Ferrimonadaceae</taxon>
        <taxon>Ferrimonas</taxon>
    </lineage>
</organism>
<sequence>MAEYPSGVERRSIHRRQTVDRRQYIRWEPGKAERRHGSGRRREDGPFSPPNQ</sequence>
<evidence type="ECO:0000313" key="2">
    <source>
        <dbReference type="EMBL" id="SDI67015.1"/>
    </source>
</evidence>
<dbReference type="AlphaFoldDB" id="A0A1G8MGR6"/>
<gene>
    <name evidence="2" type="ORF">SAMN04488540_102373</name>
</gene>
<evidence type="ECO:0000256" key="1">
    <source>
        <dbReference type="SAM" id="MobiDB-lite"/>
    </source>
</evidence>
<dbReference type="EMBL" id="FNEM01000002">
    <property type="protein sequence ID" value="SDI67015.1"/>
    <property type="molecule type" value="Genomic_DNA"/>
</dbReference>
<feature type="region of interest" description="Disordered" evidence="1">
    <location>
        <begin position="1"/>
        <end position="52"/>
    </location>
</feature>